<comment type="subcellular location">
    <subcellularLocation>
        <location evidence="1">Nucleus</location>
    </subcellularLocation>
</comment>
<feature type="compositionally biased region" description="Polar residues" evidence="4">
    <location>
        <begin position="824"/>
        <end position="846"/>
    </location>
</feature>
<feature type="domain" description="Nucleoporin Nup159/Nup146 N-terminal" evidence="5">
    <location>
        <begin position="35"/>
        <end position="379"/>
    </location>
</feature>
<keyword evidence="7" id="KW-1185">Reference proteome</keyword>
<protein>
    <submittedName>
        <fullName evidence="6">ZYBA0S10-01464g1_1</fullName>
    </submittedName>
</protein>
<feature type="compositionally biased region" description="Low complexity" evidence="4">
    <location>
        <begin position="542"/>
        <end position="558"/>
    </location>
</feature>
<gene>
    <name evidence="6" type="ORF">BN860_01464g</name>
</gene>
<evidence type="ECO:0000313" key="6">
    <source>
        <dbReference type="EMBL" id="CDF91179.1"/>
    </source>
</evidence>
<dbReference type="EMBL" id="HG316463">
    <property type="protein sequence ID" value="CDF91179.1"/>
    <property type="molecule type" value="Genomic_DNA"/>
</dbReference>
<dbReference type="Pfam" id="PF16755">
    <property type="entry name" value="Beta-prop_NUP159_NUP214"/>
    <property type="match status" value="1"/>
</dbReference>
<evidence type="ECO:0000256" key="2">
    <source>
        <dbReference type="ARBA" id="ARBA00022448"/>
    </source>
</evidence>
<feature type="compositionally biased region" description="Polar residues" evidence="4">
    <location>
        <begin position="1109"/>
        <end position="1122"/>
    </location>
</feature>
<feature type="compositionally biased region" description="Polar residues" evidence="4">
    <location>
        <begin position="1018"/>
        <end position="1031"/>
    </location>
</feature>
<accession>A0A8J2XAE5</accession>
<keyword evidence="3" id="KW-0539">Nucleus</keyword>
<keyword evidence="2" id="KW-0813">Transport</keyword>
<feature type="compositionally biased region" description="Basic and acidic residues" evidence="4">
    <location>
        <begin position="1002"/>
        <end position="1017"/>
    </location>
</feature>
<feature type="compositionally biased region" description="Polar residues" evidence="4">
    <location>
        <begin position="417"/>
        <end position="430"/>
    </location>
</feature>
<feature type="compositionally biased region" description="Polar residues" evidence="4">
    <location>
        <begin position="565"/>
        <end position="583"/>
    </location>
</feature>
<feature type="compositionally biased region" description="Polar residues" evidence="4">
    <location>
        <begin position="859"/>
        <end position="869"/>
    </location>
</feature>
<feature type="compositionally biased region" description="Low complexity" evidence="4">
    <location>
        <begin position="505"/>
        <end position="519"/>
    </location>
</feature>
<feature type="compositionally biased region" description="Low complexity" evidence="4">
    <location>
        <begin position="584"/>
        <end position="605"/>
    </location>
</feature>
<feature type="compositionally biased region" description="Basic and acidic residues" evidence="4">
    <location>
        <begin position="941"/>
        <end position="951"/>
    </location>
</feature>
<dbReference type="Proteomes" id="UP000019375">
    <property type="component" value="Unassembled WGS sequence"/>
</dbReference>
<organism evidence="6 7">
    <name type="scientific">Zygosaccharomyces bailii (strain CLIB 213 / ATCC 58445 / CBS 680 / BCRC 21525 / NBRC 1098 / NCYC 1416 / NRRL Y-2227)</name>
    <dbReference type="NCBI Taxonomy" id="1333698"/>
    <lineage>
        <taxon>Eukaryota</taxon>
        <taxon>Fungi</taxon>
        <taxon>Dikarya</taxon>
        <taxon>Ascomycota</taxon>
        <taxon>Saccharomycotina</taxon>
        <taxon>Saccharomycetes</taxon>
        <taxon>Saccharomycetales</taxon>
        <taxon>Saccharomycetaceae</taxon>
        <taxon>Zygosaccharomyces</taxon>
    </lineage>
</organism>
<feature type="compositionally biased region" description="Polar residues" evidence="4">
    <location>
        <begin position="734"/>
        <end position="754"/>
    </location>
</feature>
<dbReference type="OrthoDB" id="248320at2759"/>
<evidence type="ECO:0000256" key="3">
    <source>
        <dbReference type="ARBA" id="ARBA00023242"/>
    </source>
</evidence>
<feature type="compositionally biased region" description="Polar residues" evidence="4">
    <location>
        <begin position="612"/>
        <end position="630"/>
    </location>
</feature>
<feature type="region of interest" description="Disordered" evidence="4">
    <location>
        <begin position="816"/>
        <end position="1211"/>
    </location>
</feature>
<feature type="compositionally biased region" description="Basic and acidic residues" evidence="4">
    <location>
        <begin position="1143"/>
        <end position="1163"/>
    </location>
</feature>
<feature type="compositionally biased region" description="Polar residues" evidence="4">
    <location>
        <begin position="1199"/>
        <end position="1211"/>
    </location>
</feature>
<feature type="compositionally biased region" description="Polar residues" evidence="4">
    <location>
        <begin position="480"/>
        <end position="498"/>
    </location>
</feature>
<evidence type="ECO:0000256" key="1">
    <source>
        <dbReference type="ARBA" id="ARBA00004123"/>
    </source>
</evidence>
<proteinExistence type="predicted"/>
<evidence type="ECO:0000259" key="5">
    <source>
        <dbReference type="Pfam" id="PF16755"/>
    </source>
</evidence>
<sequence length="1523" mass="165972">MSTLGPEIETVISEDYGFKKLGQTTILPSYDEKLPFACLQNLDISNAASLYVACSGSKIVIGSLQLLRDHIQNDSKFDLMFMWEREAADVIAVKLIRGDNMVFVNRSGHIFSLDLKNLGDPQKIGTFDRSLEQVKIWRNCALLALDSQNQLCSYHLQKKQLEPLVDDVVSFDLLEDQLYTFHKDYSVQLHVMQNFQATEKKDEFTTPSELLEEIKDEYSPISISALSNNQYQLVYGIPVAETEEDVSYDHKIYVVSRSGAGFSFQESFDITPAFGSVLRFPTYYTTALPKVFEGGQQIDILASSCSSEVTVWDSTRVIQPAQDSERAVLPISKVTDNDTNPVGIALDVVTEGTIAEPCPGVDAVDKLPLIYILNNEGSLQIVGIYHSTAIKQGKFSLTALKQSLTAEEMAEEIGQDTINKLESQETSNNIGEEKATESLAEFNLGSSGDNSRRKSNTVFGGFGLEDSGKQSGTAAFGKSLSESTGNGQNASQTSTFGQPTFGKPAFGAASNSSSGSTFGKPAFGTEATNKSSSETPFGKPAFGQPSFGQSSFGQQSFSLTKKDSSPANSTFGKPSFQLNPKNISTFGSSSFGQSFSNQSSSIVGSPFGKFASDQSNSDSPFATLAKNKNQGAKPAFGIPSKSGSPFASLAKSDSQGDKPTFGVPAKSESPFASLAKANNQGDKPAFGATSKSEIPFGDLAEDNIQGDKPAFGIASFGESIKKNESSDKPKFGQSPFSNFASGTSKSESPFGSLTNKEKSPTFGTPSFGSDAIGGAGNVKPAFGQSTFGAFANNQTKGESPFASLARNETKNIFGTIGTDHSMEQSKYSTTPINTNSLITETVSQSLSRDDSQMEENIETTDGSASSSDVDSQHESLDSLSQSSVTGKLHDNEPSLKNELGELAKQGDINTEEPSKDNSNEEDVSTDGEESHDVDVPEMDEKEERSGEDRKFTPNAELSDSTVEQTPTQSESSISSLTARIKESANLSSDEIKSPTFSQPVAQEKRQSPFARFADDLNKPSSTGFLFSQTPGANKDKGSSIEPNTNGDKLKDETQNSDSANTDAKESKCSTLEDEKLEESGKKSSDQKKKNDAIAIPGLLHSGDKERSVTPATNVERSVNFQATGREEEGTAPKDSPTSSSGTSREESYDTLDDITRGELENARVHGNGSTQSSKAEAPRKTNASVDSEDDHEGNKRRFQMQTSSPTLVSSGTRVLRNATQNAKCQTDPEVWHDSNIQSFEGEDVHLAVQHKPKPLPDYFLGADIKNIKYASENPILKAIEKTYHYVSSELSVLSENVSNIGNFIEDQSADYSLKRDESSITNMYTWRIPEASKLWSIIEGKKELFDSQFSNVSLTHDKISQLSKTTIDLLQCKASYMRDQYYNLESLNQDLNSKLGELKYHQREKQSKLRNKMFKVSESIEHIDGLLQILKMYAIRSKGMDANPHVTQLVKEAESRTNLLHNISCLREDIKNLCLEKEHRIHEKEESPLGREIQSVEVVELGLSLSTKKQLGELLKKRKDIEA</sequence>
<dbReference type="InterPro" id="IPR039462">
    <property type="entry name" value="Nup159/Nup146_N"/>
</dbReference>
<feature type="region of interest" description="Disordered" evidence="4">
    <location>
        <begin position="469"/>
        <end position="667"/>
    </location>
</feature>
<feature type="compositionally biased region" description="Basic and acidic residues" evidence="4">
    <location>
        <begin position="887"/>
        <end position="901"/>
    </location>
</feature>
<evidence type="ECO:0000313" key="7">
    <source>
        <dbReference type="Proteomes" id="UP000019375"/>
    </source>
</evidence>
<feature type="compositionally biased region" description="Polar residues" evidence="4">
    <location>
        <begin position="984"/>
        <end position="1000"/>
    </location>
</feature>
<feature type="compositionally biased region" description="Basic and acidic residues" evidence="4">
    <location>
        <begin position="1062"/>
        <end position="1091"/>
    </location>
</feature>
<feature type="compositionally biased region" description="Polar residues" evidence="4">
    <location>
        <begin position="955"/>
        <end position="977"/>
    </location>
</feature>
<dbReference type="SUPFAM" id="SSF117289">
    <property type="entry name" value="Nucleoporin domain"/>
    <property type="match status" value="1"/>
</dbReference>
<feature type="region of interest" description="Disordered" evidence="4">
    <location>
        <begin position="722"/>
        <end position="772"/>
    </location>
</feature>
<dbReference type="InterPro" id="IPR015943">
    <property type="entry name" value="WD40/YVTN_repeat-like_dom_sf"/>
</dbReference>
<name>A0A8J2XAE5_ZYGB2</name>
<feature type="region of interest" description="Disordered" evidence="4">
    <location>
        <begin position="417"/>
        <end position="437"/>
    </location>
</feature>
<dbReference type="GO" id="GO:0005634">
    <property type="term" value="C:nucleus"/>
    <property type="evidence" value="ECO:0007669"/>
    <property type="project" value="UniProtKB-SubCell"/>
</dbReference>
<feature type="compositionally biased region" description="Polar residues" evidence="4">
    <location>
        <begin position="526"/>
        <end position="535"/>
    </location>
</feature>
<dbReference type="Gene3D" id="2.130.10.10">
    <property type="entry name" value="YVTN repeat-like/Quinoprotein amine dehydrogenase"/>
    <property type="match status" value="1"/>
</dbReference>
<reference evidence="7" key="1">
    <citation type="journal article" date="2013" name="Genome Announc.">
        <title>Genome sequence of the food spoilage yeast Zygosaccharomyces bailii CLIB 213(T).</title>
        <authorList>
            <person name="Galeote V."/>
            <person name="Bigey F."/>
            <person name="Devillers H."/>
            <person name="Neuveglise C."/>
            <person name="Dequin S."/>
        </authorList>
    </citation>
    <scope>NUCLEOTIDE SEQUENCE [LARGE SCALE GENOMIC DNA]</scope>
    <source>
        <strain evidence="7">CLIB 213 / ATCC 58445 / CBS 680 / CCRC 21525 / NBRC 1098 / NCYC 1416 / NRRL Y-2227</strain>
    </source>
</reference>
<evidence type="ECO:0000256" key="4">
    <source>
        <dbReference type="SAM" id="MobiDB-lite"/>
    </source>
</evidence>
<feature type="region of interest" description="Disordered" evidence="4">
    <location>
        <begin position="675"/>
        <end position="694"/>
    </location>
</feature>